<dbReference type="RefSeq" id="WP_054864197.1">
    <property type="nucleotide sequence ID" value="NZ_MWPH01000003.1"/>
</dbReference>
<dbReference type="Proteomes" id="UP000196084">
    <property type="component" value="Unassembled WGS sequence"/>
</dbReference>
<name>A0A202E686_9EURY</name>
<comment type="caution">
    <text evidence="2">The sequence shown here is derived from an EMBL/GenBank/DDBJ whole genome shotgun (WGS) entry which is preliminary data.</text>
</comment>
<proteinExistence type="predicted"/>
<dbReference type="InterPro" id="IPR036388">
    <property type="entry name" value="WH-like_DNA-bd_sf"/>
</dbReference>
<organism evidence="2 3">
    <name type="scientific">Natronolimnobius baerhuensis</name>
    <dbReference type="NCBI Taxonomy" id="253108"/>
    <lineage>
        <taxon>Archaea</taxon>
        <taxon>Methanobacteriati</taxon>
        <taxon>Methanobacteriota</taxon>
        <taxon>Stenosarchaea group</taxon>
        <taxon>Halobacteria</taxon>
        <taxon>Halobacteriales</taxon>
        <taxon>Natrialbaceae</taxon>
        <taxon>Natronolimnobius</taxon>
    </lineage>
</organism>
<dbReference type="InterPro" id="IPR036390">
    <property type="entry name" value="WH_DNA-bd_sf"/>
</dbReference>
<dbReference type="InterPro" id="IPR011991">
    <property type="entry name" value="ArsR-like_HTH"/>
</dbReference>
<sequence length="131" mass="13907">MSATNSPKAGWLTDDDPADPDRVLAALEDDACRTILEATSDAALTATELSEQCEIPMSTAYRKVETLTEAGLVDEQVRINTSGKHATEYVRCFDDVVVSLSDGNGVEIELTQPETETASSATTTGHAVADD</sequence>
<dbReference type="CDD" id="cd00090">
    <property type="entry name" value="HTH_ARSR"/>
    <property type="match status" value="1"/>
</dbReference>
<dbReference type="Gene3D" id="1.10.10.10">
    <property type="entry name" value="Winged helix-like DNA-binding domain superfamily/Winged helix DNA-binding domain"/>
    <property type="match status" value="1"/>
</dbReference>
<feature type="region of interest" description="Disordered" evidence="1">
    <location>
        <begin position="112"/>
        <end position="131"/>
    </location>
</feature>
<dbReference type="SUPFAM" id="SSF46785">
    <property type="entry name" value="Winged helix' DNA-binding domain"/>
    <property type="match status" value="1"/>
</dbReference>
<dbReference type="Pfam" id="PF12840">
    <property type="entry name" value="HTH_20"/>
    <property type="match status" value="1"/>
</dbReference>
<feature type="compositionally biased region" description="Low complexity" evidence="1">
    <location>
        <begin position="114"/>
        <end position="124"/>
    </location>
</feature>
<protein>
    <submittedName>
        <fullName evidence="2">Transcriptional regulator</fullName>
    </submittedName>
</protein>
<gene>
    <name evidence="2" type="ORF">B2G88_15230</name>
</gene>
<reference evidence="2 3" key="1">
    <citation type="submission" date="2017-02" db="EMBL/GenBank/DDBJ databases">
        <title>Natronthermophilus aegyptiacus gen. nov.,sp. nov., an aerobic, extremely halophilic alkalithermophilic archaeon isolated from the athalassohaline Wadi An Natrun, Egypt.</title>
        <authorList>
            <person name="Zhao B."/>
        </authorList>
    </citation>
    <scope>NUCLEOTIDE SEQUENCE [LARGE SCALE GENOMIC DNA]</scope>
    <source>
        <strain evidence="2 3">CGMCC 1.3597</strain>
    </source>
</reference>
<dbReference type="OrthoDB" id="10985at2157"/>
<evidence type="ECO:0000256" key="1">
    <source>
        <dbReference type="SAM" id="MobiDB-lite"/>
    </source>
</evidence>
<dbReference type="AlphaFoldDB" id="A0A202E686"/>
<feature type="region of interest" description="Disordered" evidence="1">
    <location>
        <begin position="1"/>
        <end position="21"/>
    </location>
</feature>
<keyword evidence="3" id="KW-1185">Reference proteome</keyword>
<evidence type="ECO:0000313" key="3">
    <source>
        <dbReference type="Proteomes" id="UP000196084"/>
    </source>
</evidence>
<evidence type="ECO:0000313" key="2">
    <source>
        <dbReference type="EMBL" id="OVE83771.1"/>
    </source>
</evidence>
<accession>A0A202E686</accession>
<dbReference type="EMBL" id="MWPH01000003">
    <property type="protein sequence ID" value="OVE83771.1"/>
    <property type="molecule type" value="Genomic_DNA"/>
</dbReference>